<dbReference type="Proteomes" id="UP000789390">
    <property type="component" value="Unassembled WGS sequence"/>
</dbReference>
<name>A0A8J2WL10_9CRUS</name>
<reference evidence="2" key="1">
    <citation type="submission" date="2021-11" db="EMBL/GenBank/DDBJ databases">
        <authorList>
            <person name="Schell T."/>
        </authorList>
    </citation>
    <scope>NUCLEOTIDE SEQUENCE</scope>
    <source>
        <strain evidence="2">M5</strain>
    </source>
</reference>
<keyword evidence="3" id="KW-1185">Reference proteome</keyword>
<organism evidence="2 3">
    <name type="scientific">Daphnia galeata</name>
    <dbReference type="NCBI Taxonomy" id="27404"/>
    <lineage>
        <taxon>Eukaryota</taxon>
        <taxon>Metazoa</taxon>
        <taxon>Ecdysozoa</taxon>
        <taxon>Arthropoda</taxon>
        <taxon>Crustacea</taxon>
        <taxon>Branchiopoda</taxon>
        <taxon>Diplostraca</taxon>
        <taxon>Cladocera</taxon>
        <taxon>Anomopoda</taxon>
        <taxon>Daphniidae</taxon>
        <taxon>Daphnia</taxon>
    </lineage>
</organism>
<feature type="signal peptide" evidence="1">
    <location>
        <begin position="1"/>
        <end position="27"/>
    </location>
</feature>
<evidence type="ECO:0000313" key="2">
    <source>
        <dbReference type="EMBL" id="CAH0106773.1"/>
    </source>
</evidence>
<proteinExistence type="predicted"/>
<evidence type="ECO:0000313" key="3">
    <source>
        <dbReference type="Proteomes" id="UP000789390"/>
    </source>
</evidence>
<feature type="chain" id="PRO_5035298497" evidence="1">
    <location>
        <begin position="28"/>
        <end position="115"/>
    </location>
</feature>
<dbReference type="AlphaFoldDB" id="A0A8J2WL10"/>
<keyword evidence="1" id="KW-0732">Signal</keyword>
<dbReference type="EMBL" id="CAKKLH010000235">
    <property type="protein sequence ID" value="CAH0106773.1"/>
    <property type="molecule type" value="Genomic_DNA"/>
</dbReference>
<gene>
    <name evidence="2" type="ORF">DGAL_LOCUS9933</name>
</gene>
<protein>
    <submittedName>
        <fullName evidence="2">Uncharacterized protein</fullName>
    </submittedName>
</protein>
<sequence length="115" mass="12707">MMAKNSTNCLLYFSFLLLAWMICSTNGYQPTGSAKKDDPEEANKDAIMMALIDLIKEQGQMLKKQGDMLVKMQEGKTSPPESSAGVKSYYDSFLSTAQLVGINDGPSKKLKRLCQ</sequence>
<evidence type="ECO:0000256" key="1">
    <source>
        <dbReference type="SAM" id="SignalP"/>
    </source>
</evidence>
<accession>A0A8J2WL10</accession>
<comment type="caution">
    <text evidence="2">The sequence shown here is derived from an EMBL/GenBank/DDBJ whole genome shotgun (WGS) entry which is preliminary data.</text>
</comment>